<dbReference type="Gene3D" id="3.30.300.160">
    <property type="entry name" value="Type II secretion system, protein E, N-terminal domain"/>
    <property type="match status" value="1"/>
</dbReference>
<comment type="caution">
    <text evidence="5">The sequence shown here is derived from an EMBL/GenBank/DDBJ whole genome shotgun (WGS) entry which is preliminary data.</text>
</comment>
<dbReference type="PROSITE" id="PS00662">
    <property type="entry name" value="T2SP_E"/>
    <property type="match status" value="1"/>
</dbReference>
<gene>
    <name evidence="5" type="ORF">DBO85_07195</name>
</gene>
<feature type="domain" description="Bacterial type II secretion system protein E" evidence="4">
    <location>
        <begin position="408"/>
        <end position="422"/>
    </location>
</feature>
<name>A0A2T5PBD6_9PSED</name>
<evidence type="ECO:0000259" key="4">
    <source>
        <dbReference type="PROSITE" id="PS00662"/>
    </source>
</evidence>
<evidence type="ECO:0000256" key="2">
    <source>
        <dbReference type="ARBA" id="ARBA00022741"/>
    </source>
</evidence>
<dbReference type="SUPFAM" id="SSF52540">
    <property type="entry name" value="P-loop containing nucleoside triphosphate hydrolases"/>
    <property type="match status" value="1"/>
</dbReference>
<dbReference type="RefSeq" id="WP_108106584.1">
    <property type="nucleotide sequence ID" value="NZ_QASN01000013.1"/>
</dbReference>
<dbReference type="InterPro" id="IPR001482">
    <property type="entry name" value="T2SS/T4SS_dom"/>
</dbReference>
<sequence length="594" mass="66220">MSALHSPAADRPLDLNDLLRELVAQGRVAQETAEQCMAIRRSAVNNLQHPLEFLAAQQVDDLSRPGRKLDLETLTVWLAEFAEQPYLRIDPLKIDVAAITPLMSYAFAQRHKILAVAVDSEAVTIASAQPLVRNWEADLIHVLKRPIRRVVANPTDIQRFTVEFYRLAKSVSGANAVDQKLSGTGNFEQMLKLGASDQEPDANDSHIVNIVDWLFQYAFQQRASDIHIEPRREQGSVRFRIDGVLHTVYQFPLQVTMAVISRIKSLGRMNVAEKRKPQDGRVKTATPEGAEVELRLSTLPTAFGEKLVMRIFDPEVLLKDFDQLGFSPDDLRRWNDMTSQPNGIILVTGPTGSGKTTTLYTTLKKLATPEVNLCTIEDPIEMIEPAFNQMQVQHNIDLTFASGVRALMRQDPDIIMVGEIRDLETAEMAIQAALTGHLVLSTLHTNDAPSAITRLLELGVPYYLLKATLLGVMAQRLVRTLCPHCKAPHPIEESDWQALTRPWNAPVPTGAYRAVGCLECRDTGYRGRAGVYEIMQLGDNLKPYITADTDLLALRRQSFKEGMRSLRLSGAQKVAAGLTTIEEVLRVTPQSEQK</sequence>
<dbReference type="GO" id="GO:0016887">
    <property type="term" value="F:ATP hydrolysis activity"/>
    <property type="evidence" value="ECO:0007669"/>
    <property type="project" value="TreeGrafter"/>
</dbReference>
<comment type="similarity">
    <text evidence="1">Belongs to the GSP E family.</text>
</comment>
<proteinExistence type="inferred from homology"/>
<dbReference type="Gene3D" id="3.40.50.300">
    <property type="entry name" value="P-loop containing nucleotide triphosphate hydrolases"/>
    <property type="match status" value="1"/>
</dbReference>
<dbReference type="Pfam" id="PF00437">
    <property type="entry name" value="T2SSE"/>
    <property type="match status" value="1"/>
</dbReference>
<dbReference type="InterPro" id="IPR027417">
    <property type="entry name" value="P-loop_NTPase"/>
</dbReference>
<organism evidence="5 6">
    <name type="scientific">Pseudomonas mangrovi</name>
    <dbReference type="NCBI Taxonomy" id="2161748"/>
    <lineage>
        <taxon>Bacteria</taxon>
        <taxon>Pseudomonadati</taxon>
        <taxon>Pseudomonadota</taxon>
        <taxon>Gammaproteobacteria</taxon>
        <taxon>Pseudomonadales</taxon>
        <taxon>Pseudomonadaceae</taxon>
        <taxon>Pseudomonas</taxon>
    </lineage>
</organism>
<dbReference type="InterPro" id="IPR003593">
    <property type="entry name" value="AAA+_ATPase"/>
</dbReference>
<dbReference type="FunFam" id="3.40.50.300:FF:000398">
    <property type="entry name" value="Type IV pilus assembly ATPase PilB"/>
    <property type="match status" value="1"/>
</dbReference>
<dbReference type="GO" id="GO:0005886">
    <property type="term" value="C:plasma membrane"/>
    <property type="evidence" value="ECO:0007669"/>
    <property type="project" value="TreeGrafter"/>
</dbReference>
<keyword evidence="3" id="KW-0067">ATP-binding</keyword>
<evidence type="ECO:0000313" key="6">
    <source>
        <dbReference type="Proteomes" id="UP000244064"/>
    </source>
</evidence>
<dbReference type="Gene3D" id="3.30.450.90">
    <property type="match status" value="1"/>
</dbReference>
<evidence type="ECO:0000313" key="5">
    <source>
        <dbReference type="EMBL" id="PTU75042.1"/>
    </source>
</evidence>
<dbReference type="CDD" id="cd01129">
    <property type="entry name" value="PulE-GspE-like"/>
    <property type="match status" value="1"/>
</dbReference>
<dbReference type="InterPro" id="IPR037257">
    <property type="entry name" value="T2SS_E_N_sf"/>
</dbReference>
<evidence type="ECO:0000256" key="1">
    <source>
        <dbReference type="ARBA" id="ARBA00006611"/>
    </source>
</evidence>
<dbReference type="InterPro" id="IPR007831">
    <property type="entry name" value="T2SS_GspE_N"/>
</dbReference>
<dbReference type="SUPFAM" id="SSF160246">
    <property type="entry name" value="EspE N-terminal domain-like"/>
    <property type="match status" value="1"/>
</dbReference>
<dbReference type="PANTHER" id="PTHR30258:SF13">
    <property type="entry name" value="SECRETION PATHWAY ATPASE-RELATED"/>
    <property type="match status" value="1"/>
</dbReference>
<dbReference type="AlphaFoldDB" id="A0A2T5PBD6"/>
<dbReference type="Pfam" id="PF05157">
    <property type="entry name" value="MshEN"/>
    <property type="match status" value="1"/>
</dbReference>
<keyword evidence="6" id="KW-1185">Reference proteome</keyword>
<dbReference type="GO" id="GO:0005524">
    <property type="term" value="F:ATP binding"/>
    <property type="evidence" value="ECO:0007669"/>
    <property type="project" value="UniProtKB-KW"/>
</dbReference>
<dbReference type="EMBL" id="QASN01000013">
    <property type="protein sequence ID" value="PTU75042.1"/>
    <property type="molecule type" value="Genomic_DNA"/>
</dbReference>
<dbReference type="SMART" id="SM00382">
    <property type="entry name" value="AAA"/>
    <property type="match status" value="1"/>
</dbReference>
<dbReference type="PANTHER" id="PTHR30258">
    <property type="entry name" value="TYPE II SECRETION SYSTEM PROTEIN GSPE-RELATED"/>
    <property type="match status" value="1"/>
</dbReference>
<dbReference type="OrthoDB" id="9804785at2"/>
<dbReference type="Proteomes" id="UP000244064">
    <property type="component" value="Unassembled WGS sequence"/>
</dbReference>
<accession>A0A2T5PBD6</accession>
<reference evidence="5 6" key="1">
    <citation type="submission" date="2018-04" db="EMBL/GenBank/DDBJ databases">
        <title>Pseudomonas sp. nov., isolated from mangrove soil.</title>
        <authorList>
            <person name="Chen C."/>
        </authorList>
    </citation>
    <scope>NUCLEOTIDE SEQUENCE [LARGE SCALE GENOMIC DNA]</scope>
    <source>
        <strain evidence="5 6">TC-11</strain>
    </source>
</reference>
<protein>
    <submittedName>
        <fullName evidence="5">Type II secretion system protein E</fullName>
    </submittedName>
</protein>
<evidence type="ECO:0000256" key="3">
    <source>
        <dbReference type="ARBA" id="ARBA00022840"/>
    </source>
</evidence>
<keyword evidence="2" id="KW-0547">Nucleotide-binding</keyword>